<evidence type="ECO:0000313" key="2">
    <source>
        <dbReference type="Proteomes" id="UP000270094"/>
    </source>
</evidence>
<name>A0A3P7JRW2_STRVU</name>
<gene>
    <name evidence="1" type="ORF">SVUK_LOCUS13995</name>
</gene>
<evidence type="ECO:0000313" key="1">
    <source>
        <dbReference type="EMBL" id="VDM78997.1"/>
    </source>
</evidence>
<dbReference type="EMBL" id="UYYB01103611">
    <property type="protein sequence ID" value="VDM78997.1"/>
    <property type="molecule type" value="Genomic_DNA"/>
</dbReference>
<keyword evidence="2" id="KW-1185">Reference proteome</keyword>
<dbReference type="OrthoDB" id="5871409at2759"/>
<organism evidence="1 2">
    <name type="scientific">Strongylus vulgaris</name>
    <name type="common">Blood worm</name>
    <dbReference type="NCBI Taxonomy" id="40348"/>
    <lineage>
        <taxon>Eukaryota</taxon>
        <taxon>Metazoa</taxon>
        <taxon>Ecdysozoa</taxon>
        <taxon>Nematoda</taxon>
        <taxon>Chromadorea</taxon>
        <taxon>Rhabditida</taxon>
        <taxon>Rhabditina</taxon>
        <taxon>Rhabditomorpha</taxon>
        <taxon>Strongyloidea</taxon>
        <taxon>Strongylidae</taxon>
        <taxon>Strongylus</taxon>
    </lineage>
</organism>
<dbReference type="Proteomes" id="UP000270094">
    <property type="component" value="Unassembled WGS sequence"/>
</dbReference>
<protein>
    <submittedName>
        <fullName evidence="1">Uncharacterized protein</fullName>
    </submittedName>
</protein>
<sequence length="55" mass="6142">MSDEGTINVVKQECRELALERVVVFNDRAELKRLVECDLKPGLNEVHVEASSANS</sequence>
<dbReference type="AlphaFoldDB" id="A0A3P7JRW2"/>
<accession>A0A3P7JRW2</accession>
<proteinExistence type="predicted"/>
<reference evidence="1 2" key="1">
    <citation type="submission" date="2018-11" db="EMBL/GenBank/DDBJ databases">
        <authorList>
            <consortium name="Pathogen Informatics"/>
        </authorList>
    </citation>
    <scope>NUCLEOTIDE SEQUENCE [LARGE SCALE GENOMIC DNA]</scope>
</reference>